<evidence type="ECO:0008006" key="4">
    <source>
        <dbReference type="Google" id="ProtNLM"/>
    </source>
</evidence>
<feature type="region of interest" description="Disordered" evidence="1">
    <location>
        <begin position="1"/>
        <end position="61"/>
    </location>
</feature>
<keyword evidence="3" id="KW-1185">Reference proteome</keyword>
<organism evidence="2 3">
    <name type="scientific">Apodospora peruviana</name>
    <dbReference type="NCBI Taxonomy" id="516989"/>
    <lineage>
        <taxon>Eukaryota</taxon>
        <taxon>Fungi</taxon>
        <taxon>Dikarya</taxon>
        <taxon>Ascomycota</taxon>
        <taxon>Pezizomycotina</taxon>
        <taxon>Sordariomycetes</taxon>
        <taxon>Sordariomycetidae</taxon>
        <taxon>Sordariales</taxon>
        <taxon>Lasiosphaeriaceae</taxon>
        <taxon>Apodospora</taxon>
    </lineage>
</organism>
<protein>
    <recommendedName>
        <fullName evidence="4">Cysteine-rich transmembrane CYSTM domain-containing protein</fullName>
    </recommendedName>
</protein>
<name>A0AAE0ISB0_9PEZI</name>
<reference evidence="2" key="2">
    <citation type="submission" date="2023-06" db="EMBL/GenBank/DDBJ databases">
        <authorList>
            <consortium name="Lawrence Berkeley National Laboratory"/>
            <person name="Haridas S."/>
            <person name="Hensen N."/>
            <person name="Bonometti L."/>
            <person name="Westerberg I."/>
            <person name="Brannstrom I.O."/>
            <person name="Guillou S."/>
            <person name="Cros-Aarteil S."/>
            <person name="Calhoun S."/>
            <person name="Kuo A."/>
            <person name="Mondo S."/>
            <person name="Pangilinan J."/>
            <person name="Riley R."/>
            <person name="Labutti K."/>
            <person name="Andreopoulos B."/>
            <person name="Lipzen A."/>
            <person name="Chen C."/>
            <person name="Yanf M."/>
            <person name="Daum C."/>
            <person name="Ng V."/>
            <person name="Clum A."/>
            <person name="Steindorff A."/>
            <person name="Ohm R."/>
            <person name="Martin F."/>
            <person name="Silar P."/>
            <person name="Natvig D."/>
            <person name="Lalanne C."/>
            <person name="Gautier V."/>
            <person name="Ament-Velasquez S.L."/>
            <person name="Kruys A."/>
            <person name="Hutchinson M.I."/>
            <person name="Powell A.J."/>
            <person name="Barry K."/>
            <person name="Miller A.N."/>
            <person name="Grigoriev I.V."/>
            <person name="Debuchy R."/>
            <person name="Gladieux P."/>
            <person name="Thoren M.H."/>
            <person name="Johannesson H."/>
        </authorList>
    </citation>
    <scope>NUCLEOTIDE SEQUENCE</scope>
    <source>
        <strain evidence="2">CBS 118394</strain>
    </source>
</reference>
<evidence type="ECO:0000256" key="1">
    <source>
        <dbReference type="SAM" id="MobiDB-lite"/>
    </source>
</evidence>
<sequence length="119" mass="12686">MSAQQYYQQGGPPQGGYPQPGYPPQSYYPPQGQMGYPPPGQMQYPPQGQMQHQQPQKQSGGDGCLKGCLAAMCCCFLSTALSYAWIVANAATGALPHAWSAVRGEDEGSRASGKCLWIG</sequence>
<accession>A0AAE0ISB0</accession>
<gene>
    <name evidence="2" type="ORF">B0H66DRAFT_597801</name>
</gene>
<comment type="caution">
    <text evidence="2">The sequence shown here is derived from an EMBL/GenBank/DDBJ whole genome shotgun (WGS) entry which is preliminary data.</text>
</comment>
<evidence type="ECO:0000313" key="3">
    <source>
        <dbReference type="Proteomes" id="UP001283341"/>
    </source>
</evidence>
<dbReference type="EMBL" id="JAUEDM010000001">
    <property type="protein sequence ID" value="KAK3330262.1"/>
    <property type="molecule type" value="Genomic_DNA"/>
</dbReference>
<evidence type="ECO:0000313" key="2">
    <source>
        <dbReference type="EMBL" id="KAK3330262.1"/>
    </source>
</evidence>
<reference evidence="2" key="1">
    <citation type="journal article" date="2023" name="Mol. Phylogenet. Evol.">
        <title>Genome-scale phylogeny and comparative genomics of the fungal order Sordariales.</title>
        <authorList>
            <person name="Hensen N."/>
            <person name="Bonometti L."/>
            <person name="Westerberg I."/>
            <person name="Brannstrom I.O."/>
            <person name="Guillou S."/>
            <person name="Cros-Aarteil S."/>
            <person name="Calhoun S."/>
            <person name="Haridas S."/>
            <person name="Kuo A."/>
            <person name="Mondo S."/>
            <person name="Pangilinan J."/>
            <person name="Riley R."/>
            <person name="LaButti K."/>
            <person name="Andreopoulos B."/>
            <person name="Lipzen A."/>
            <person name="Chen C."/>
            <person name="Yan M."/>
            <person name="Daum C."/>
            <person name="Ng V."/>
            <person name="Clum A."/>
            <person name="Steindorff A."/>
            <person name="Ohm R.A."/>
            <person name="Martin F."/>
            <person name="Silar P."/>
            <person name="Natvig D.O."/>
            <person name="Lalanne C."/>
            <person name="Gautier V."/>
            <person name="Ament-Velasquez S.L."/>
            <person name="Kruys A."/>
            <person name="Hutchinson M.I."/>
            <person name="Powell A.J."/>
            <person name="Barry K."/>
            <person name="Miller A.N."/>
            <person name="Grigoriev I.V."/>
            <person name="Debuchy R."/>
            <person name="Gladieux P."/>
            <person name="Hiltunen Thoren M."/>
            <person name="Johannesson H."/>
        </authorList>
    </citation>
    <scope>NUCLEOTIDE SEQUENCE</scope>
    <source>
        <strain evidence="2">CBS 118394</strain>
    </source>
</reference>
<dbReference type="AlphaFoldDB" id="A0AAE0ISB0"/>
<feature type="compositionally biased region" description="Low complexity" evidence="1">
    <location>
        <begin position="28"/>
        <end position="59"/>
    </location>
</feature>
<dbReference type="Proteomes" id="UP001283341">
    <property type="component" value="Unassembled WGS sequence"/>
</dbReference>
<feature type="compositionally biased region" description="Low complexity" evidence="1">
    <location>
        <begin position="1"/>
        <end position="19"/>
    </location>
</feature>
<proteinExistence type="predicted"/>